<dbReference type="Gene3D" id="1.20.80.10">
    <property type="match status" value="1"/>
</dbReference>
<dbReference type="AlphaFoldDB" id="A0A8E0VE89"/>
<name>A0A8E0VE89_9TREM</name>
<dbReference type="InterPro" id="IPR035963">
    <property type="entry name" value="FERM_2"/>
</dbReference>
<comment type="caution">
    <text evidence="5">The sequence shown here is derived from an EMBL/GenBank/DDBJ whole genome shotgun (WGS) entry which is preliminary data.</text>
</comment>
<evidence type="ECO:0000256" key="2">
    <source>
        <dbReference type="ARBA" id="ARBA00022475"/>
    </source>
</evidence>
<dbReference type="EMBL" id="LUCM01011110">
    <property type="protein sequence ID" value="KAA0184433.1"/>
    <property type="molecule type" value="Genomic_DNA"/>
</dbReference>
<accession>A0A8E0VE89</accession>
<dbReference type="Proteomes" id="UP000728185">
    <property type="component" value="Unassembled WGS sequence"/>
</dbReference>
<feature type="domain" description="FERM" evidence="4">
    <location>
        <begin position="1"/>
        <end position="173"/>
    </location>
</feature>
<organism evidence="5 6">
    <name type="scientific">Fasciolopsis buskii</name>
    <dbReference type="NCBI Taxonomy" id="27845"/>
    <lineage>
        <taxon>Eukaryota</taxon>
        <taxon>Metazoa</taxon>
        <taxon>Spiralia</taxon>
        <taxon>Lophotrochozoa</taxon>
        <taxon>Platyhelminthes</taxon>
        <taxon>Trematoda</taxon>
        <taxon>Digenea</taxon>
        <taxon>Plagiorchiida</taxon>
        <taxon>Echinostomata</taxon>
        <taxon>Echinostomatoidea</taxon>
        <taxon>Fasciolidae</taxon>
        <taxon>Fasciolopsis</taxon>
    </lineage>
</organism>
<dbReference type="InterPro" id="IPR011174">
    <property type="entry name" value="ERM"/>
</dbReference>
<evidence type="ECO:0000256" key="1">
    <source>
        <dbReference type="ARBA" id="ARBA00004202"/>
    </source>
</evidence>
<protein>
    <submittedName>
        <fullName evidence="5">Ezrin-moesin-radixin</fullName>
    </submittedName>
</protein>
<gene>
    <name evidence="5" type="ORF">FBUS_03435</name>
</gene>
<dbReference type="InterPro" id="IPR014352">
    <property type="entry name" value="FERM/acyl-CoA-bd_prot_sf"/>
</dbReference>
<dbReference type="OrthoDB" id="6018897at2759"/>
<keyword evidence="6" id="KW-1185">Reference proteome</keyword>
<evidence type="ECO:0000313" key="5">
    <source>
        <dbReference type="EMBL" id="KAA0184433.1"/>
    </source>
</evidence>
<evidence type="ECO:0000313" key="6">
    <source>
        <dbReference type="Proteomes" id="UP000728185"/>
    </source>
</evidence>
<dbReference type="SMART" id="SM01196">
    <property type="entry name" value="FERM_C"/>
    <property type="match status" value="1"/>
</dbReference>
<dbReference type="CDD" id="cd14473">
    <property type="entry name" value="FERM_B-lobe"/>
    <property type="match status" value="1"/>
</dbReference>
<dbReference type="SUPFAM" id="SSF50729">
    <property type="entry name" value="PH domain-like"/>
    <property type="match status" value="1"/>
</dbReference>
<dbReference type="InterPro" id="IPR000299">
    <property type="entry name" value="FERM_domain"/>
</dbReference>
<sequence>MGVKWFPVRVTTPESVLEFKLKQNSSGRQLFNQAVVRHGKYDPEVHQRGFLNIPNYIPAHVLEQHTLTNDQWEEKVVQWYKQHSDLSKQDAIMEYLKVAQDLEMYGVNYFHIRNVKQTELWLGCDSLGLNIYDAEDKLTPKISFPWNEIRKLVYSHSKFTVKSTDTSSKVSVQ</sequence>
<dbReference type="Pfam" id="PF00373">
    <property type="entry name" value="FERM_M"/>
    <property type="match status" value="1"/>
</dbReference>
<dbReference type="GO" id="GO:0005886">
    <property type="term" value="C:plasma membrane"/>
    <property type="evidence" value="ECO:0007669"/>
    <property type="project" value="UniProtKB-SubCell"/>
</dbReference>
<dbReference type="PROSITE" id="PS50057">
    <property type="entry name" value="FERM_3"/>
    <property type="match status" value="1"/>
</dbReference>
<dbReference type="PANTHER" id="PTHR23281">
    <property type="entry name" value="MERLIN/MOESIN/EZRIN/RADIXIN"/>
    <property type="match status" value="1"/>
</dbReference>
<keyword evidence="2" id="KW-1003">Cell membrane</keyword>
<dbReference type="PROSITE" id="PS00661">
    <property type="entry name" value="FERM_2"/>
    <property type="match status" value="1"/>
</dbReference>
<comment type="subcellular location">
    <subcellularLocation>
        <location evidence="1">Cell membrane</location>
        <topology evidence="1">Peripheral membrane protein</topology>
    </subcellularLocation>
</comment>
<proteinExistence type="predicted"/>
<dbReference type="Pfam" id="PF09380">
    <property type="entry name" value="FERM_C"/>
    <property type="match status" value="1"/>
</dbReference>
<dbReference type="SUPFAM" id="SSF47031">
    <property type="entry name" value="Second domain of FERM"/>
    <property type="match status" value="1"/>
</dbReference>
<keyword evidence="3" id="KW-0472">Membrane</keyword>
<dbReference type="InterPro" id="IPR019747">
    <property type="entry name" value="FERM_CS"/>
</dbReference>
<evidence type="ECO:0000259" key="4">
    <source>
        <dbReference type="PROSITE" id="PS50057"/>
    </source>
</evidence>
<dbReference type="GO" id="GO:0003779">
    <property type="term" value="F:actin binding"/>
    <property type="evidence" value="ECO:0007669"/>
    <property type="project" value="InterPro"/>
</dbReference>
<evidence type="ECO:0000256" key="3">
    <source>
        <dbReference type="ARBA" id="ARBA00023136"/>
    </source>
</evidence>
<dbReference type="InterPro" id="IPR011993">
    <property type="entry name" value="PH-like_dom_sf"/>
</dbReference>
<dbReference type="InterPro" id="IPR018980">
    <property type="entry name" value="FERM_PH-like_C"/>
</dbReference>
<dbReference type="InterPro" id="IPR019748">
    <property type="entry name" value="FERM_central"/>
</dbReference>
<dbReference type="Gene3D" id="2.30.29.30">
    <property type="entry name" value="Pleckstrin-homology domain (PH domain)/Phosphotyrosine-binding domain (PTB)"/>
    <property type="match status" value="1"/>
</dbReference>
<reference evidence="5" key="1">
    <citation type="submission" date="2019-05" db="EMBL/GenBank/DDBJ databases">
        <title>Annotation for the trematode Fasciolopsis buski.</title>
        <authorList>
            <person name="Choi Y.-J."/>
        </authorList>
    </citation>
    <scope>NUCLEOTIDE SEQUENCE</scope>
    <source>
        <strain evidence="5">HT</strain>
        <tissue evidence="5">Whole worm</tissue>
    </source>
</reference>